<sequence>MYKTGTPYAKEREAIDCLSQYPKKIPHIPKLKEKEPMKISNTISKKVYILLFVEFNLKIIYKITTDNNTNRSDVKL</sequence>
<dbReference type="Proteomes" id="UP000031366">
    <property type="component" value="Unassembled WGS sequence"/>
</dbReference>
<accession>A0A0C1R648</accession>
<dbReference type="STRING" id="29341.RSJ17_02810"/>
<comment type="caution">
    <text evidence="1">The sequence shown here is derived from an EMBL/GenBank/DDBJ whole genome shotgun (WGS) entry which is preliminary data.</text>
</comment>
<proteinExistence type="predicted"/>
<protein>
    <submittedName>
        <fullName evidence="1">Uncharacterized protein</fullName>
    </submittedName>
</protein>
<keyword evidence="2" id="KW-1185">Reference proteome</keyword>
<dbReference type="AlphaFoldDB" id="A0A0C1R648"/>
<reference evidence="1 2" key="1">
    <citation type="journal article" date="2015" name="Infect. Genet. Evol.">
        <title>Genomic sequences of six botulinum neurotoxin-producing strains representing three clostridial species illustrate the mobility and diversity of botulinum neurotoxin genes.</title>
        <authorList>
            <person name="Smith T.J."/>
            <person name="Hill K.K."/>
            <person name="Xie G."/>
            <person name="Foley B.T."/>
            <person name="Williamson C.H."/>
            <person name="Foster J.T."/>
            <person name="Johnson S.L."/>
            <person name="Chertkov O."/>
            <person name="Teshima H."/>
            <person name="Gibbons H.S."/>
            <person name="Johnsky L.A."/>
            <person name="Karavis M.A."/>
            <person name="Smith L.A."/>
        </authorList>
    </citation>
    <scope>NUCLEOTIDE SEQUENCE [LARGE SCALE GENOMIC DNA]</scope>
    <source>
        <strain evidence="1 2">CDC 2741</strain>
    </source>
</reference>
<gene>
    <name evidence="1" type="ORF">U732_2101</name>
</gene>
<dbReference type="EMBL" id="AYSO01000018">
    <property type="protein sequence ID" value="KIE45951.1"/>
    <property type="molecule type" value="Genomic_DNA"/>
</dbReference>
<name>A0A0C1R648_9CLOT</name>
<dbReference type="RefSeq" id="WP_039634262.1">
    <property type="nucleotide sequence ID" value="NZ_AYSO01000018.1"/>
</dbReference>
<organism evidence="1 2">
    <name type="scientific">Clostridium argentinense CDC 2741</name>
    <dbReference type="NCBI Taxonomy" id="1418104"/>
    <lineage>
        <taxon>Bacteria</taxon>
        <taxon>Bacillati</taxon>
        <taxon>Bacillota</taxon>
        <taxon>Clostridia</taxon>
        <taxon>Eubacteriales</taxon>
        <taxon>Clostridiaceae</taxon>
        <taxon>Clostridium</taxon>
    </lineage>
</organism>
<evidence type="ECO:0000313" key="2">
    <source>
        <dbReference type="Proteomes" id="UP000031366"/>
    </source>
</evidence>
<evidence type="ECO:0000313" key="1">
    <source>
        <dbReference type="EMBL" id="KIE45951.1"/>
    </source>
</evidence>